<gene>
    <name evidence="1" type="ORF">CJD38_15375</name>
</gene>
<sequence length="637" mass="71654">MDNPFKKRRTELIADKRTLLSLISPTPVNEFFRSEKSELLEKLTMVVGTPGCGKTTIAQIVEFETLGTLCISQGDQLNDSLMDALTYNGLILNGVPVLMGHRLAMSTNFRGIWDLPYSNQTRSALLRAFVQSKAVLGWFRQLEGMNVSLTDVEIVMGGNADSLAVITGADSPAKFRQYARDIELAIFKIVTALVPPAEGAMAAQFLNTSYDVFEALKYFKIRNWPTQEADAWVNLRPMIIIDDAHELHPAQFLELRDWLKTKTIGVSRWLMCRPDVVAPEDYREAMTREHMYEEGLAPGSTKGRDYLIKLMELGSRDARRFKPIATDIANRYIAGIPEFSRRSIRDIRNTLDVGSATLPDGQIKQLREEISKLARDSRFSDTLVNTIGGRIPSSAREDEKLAALRILLNRERNRTPQLGLLGDDTEIGEPVTDEKMAATSLIDGGRIQLMRQFERPYYYGMDKLIAASNVNIEQFIRLTGSLVDELLARMIRGNSPTLTPRSQHKALINQANQTMNEWDFPYNSSVRILVHNIATRCQEITLRPNAPLTLGANAIGVPQDEMDRVLERSERLTRILHFAFAYKALVFVPQYKCKGKVWCLLELGALPSMAYGLRLSRGGFIEDTLSGLQSLTPEFSQ</sequence>
<proteinExistence type="predicted"/>
<organism evidence="1 2">
    <name type="scientific">Stenotrophobium rhamnosiphilum</name>
    <dbReference type="NCBI Taxonomy" id="2029166"/>
    <lineage>
        <taxon>Bacteria</taxon>
        <taxon>Pseudomonadati</taxon>
        <taxon>Pseudomonadota</taxon>
        <taxon>Gammaproteobacteria</taxon>
        <taxon>Nevskiales</taxon>
        <taxon>Nevskiaceae</taxon>
        <taxon>Stenotrophobium</taxon>
    </lineage>
</organism>
<dbReference type="InterPro" id="IPR027417">
    <property type="entry name" value="P-loop_NTPase"/>
</dbReference>
<dbReference type="EMBL" id="QANS01000006">
    <property type="protein sequence ID" value="PTU30325.1"/>
    <property type="molecule type" value="Genomic_DNA"/>
</dbReference>
<reference evidence="1 2" key="1">
    <citation type="submission" date="2018-04" db="EMBL/GenBank/DDBJ databases">
        <title>Novel species isolated from glacier.</title>
        <authorList>
            <person name="Liu Q."/>
            <person name="Xin Y.-H."/>
        </authorList>
    </citation>
    <scope>NUCLEOTIDE SEQUENCE [LARGE SCALE GENOMIC DNA]</scope>
    <source>
        <strain evidence="1 2">GT1R17</strain>
    </source>
</reference>
<protein>
    <submittedName>
        <fullName evidence="1">Uncharacterized protein</fullName>
    </submittedName>
</protein>
<name>A0A2T5MCN3_9GAMM</name>
<dbReference type="Proteomes" id="UP000244248">
    <property type="component" value="Unassembled WGS sequence"/>
</dbReference>
<comment type="caution">
    <text evidence="1">The sequence shown here is derived from an EMBL/GenBank/DDBJ whole genome shotgun (WGS) entry which is preliminary data.</text>
</comment>
<dbReference type="RefSeq" id="WP_107941269.1">
    <property type="nucleotide sequence ID" value="NZ_QANS01000006.1"/>
</dbReference>
<keyword evidence="2" id="KW-1185">Reference proteome</keyword>
<accession>A0A2T5MCN3</accession>
<evidence type="ECO:0000313" key="1">
    <source>
        <dbReference type="EMBL" id="PTU30325.1"/>
    </source>
</evidence>
<dbReference type="OrthoDB" id="1489695at2"/>
<evidence type="ECO:0000313" key="2">
    <source>
        <dbReference type="Proteomes" id="UP000244248"/>
    </source>
</evidence>
<dbReference type="AlphaFoldDB" id="A0A2T5MCN3"/>
<dbReference type="SUPFAM" id="SSF52540">
    <property type="entry name" value="P-loop containing nucleoside triphosphate hydrolases"/>
    <property type="match status" value="1"/>
</dbReference>